<protein>
    <recommendedName>
        <fullName evidence="1">Immunity protein 52 domain-containing protein</fullName>
    </recommendedName>
</protein>
<evidence type="ECO:0000313" key="2">
    <source>
        <dbReference type="EMBL" id="ATB29856.1"/>
    </source>
</evidence>
<accession>A0A250IFZ5</accession>
<name>A0A250IFZ5_9BACT</name>
<evidence type="ECO:0000259" key="1">
    <source>
        <dbReference type="Pfam" id="PF15579"/>
    </source>
</evidence>
<feature type="domain" description="Immunity protein 52" evidence="1">
    <location>
        <begin position="3"/>
        <end position="237"/>
    </location>
</feature>
<dbReference type="EMBL" id="CP022163">
    <property type="protein sequence ID" value="ATB29856.1"/>
    <property type="molecule type" value="Genomic_DNA"/>
</dbReference>
<dbReference type="AlphaFoldDB" id="A0A250IFZ5"/>
<dbReference type="Proteomes" id="UP000217289">
    <property type="component" value="Chromosome"/>
</dbReference>
<evidence type="ECO:0000313" key="3">
    <source>
        <dbReference type="Proteomes" id="UP000217289"/>
    </source>
</evidence>
<dbReference type="InterPro" id="IPR028969">
    <property type="entry name" value="Imm52"/>
</dbReference>
<proteinExistence type="predicted"/>
<dbReference type="Pfam" id="PF15579">
    <property type="entry name" value="Imm52"/>
    <property type="match status" value="1"/>
</dbReference>
<dbReference type="KEGG" id="mbd:MEBOL_003311"/>
<keyword evidence="3" id="KW-1185">Reference proteome</keyword>
<sequence>MKEHYFVGAYWGPRQETAPECARRAENFLHLLSRCDPTFAQWYRGGRKAPPGLPGHPIQEAGDLERLLLEGRNRSDFDRKIILEDHGFMAGVFNAKKGRTQLDFHCGAYFPEGHNFCLLDPPSEGPVRERLLSAPVLAQVLTCMATAWEPDFATASSLEMLRHTEKREWEVRVGWLTYVSRRLGTVPPLPAPVRIEPVGTQGWLLTLSPERMTADNPEHVAFTARVRELLDRAGLVEHPHAARQ</sequence>
<dbReference type="RefSeq" id="WP_095978374.1">
    <property type="nucleotide sequence ID" value="NZ_CP022163.1"/>
</dbReference>
<reference evidence="2 3" key="1">
    <citation type="submission" date="2017-06" db="EMBL/GenBank/DDBJ databases">
        <authorList>
            <person name="Kim H.J."/>
            <person name="Triplett B.A."/>
        </authorList>
    </citation>
    <scope>NUCLEOTIDE SEQUENCE [LARGE SCALE GENOMIC DNA]</scope>
    <source>
        <strain evidence="2 3">DSM 14713</strain>
    </source>
</reference>
<organism evidence="2 3">
    <name type="scientific">Melittangium boletus DSM 14713</name>
    <dbReference type="NCBI Taxonomy" id="1294270"/>
    <lineage>
        <taxon>Bacteria</taxon>
        <taxon>Pseudomonadati</taxon>
        <taxon>Myxococcota</taxon>
        <taxon>Myxococcia</taxon>
        <taxon>Myxococcales</taxon>
        <taxon>Cystobacterineae</taxon>
        <taxon>Archangiaceae</taxon>
        <taxon>Melittangium</taxon>
    </lineage>
</organism>
<gene>
    <name evidence="2" type="ORF">MEBOL_003311</name>
</gene>
<dbReference type="OrthoDB" id="5521128at2"/>